<sequence length="133" mass="14610">MQPAFHGKANRLFSAITNDPRWDINDELLFQVAGFTFYGYCFGFGRLVCLMDADDIDAYVAGKLTGLGAGAKYVQGMIARARQDFVTGEDAEPDDTDDPLSRLIGIGHAHFSADDFSPLVESVYKNYDLLSGE</sequence>
<dbReference type="Proteomes" id="UP000078003">
    <property type="component" value="Unassembled WGS sequence"/>
</dbReference>
<organism evidence="1 2">
    <name type="scientific">Eikenella corrodens</name>
    <dbReference type="NCBI Taxonomy" id="539"/>
    <lineage>
        <taxon>Bacteria</taxon>
        <taxon>Pseudomonadati</taxon>
        <taxon>Pseudomonadota</taxon>
        <taxon>Betaproteobacteria</taxon>
        <taxon>Neisseriales</taxon>
        <taxon>Neisseriaceae</taxon>
        <taxon>Eikenella</taxon>
    </lineage>
</organism>
<comment type="caution">
    <text evidence="1">The sequence shown here is derived from an EMBL/GenBank/DDBJ whole genome shotgun (WGS) entry which is preliminary data.</text>
</comment>
<protein>
    <recommendedName>
        <fullName evidence="3">DUF4375 domain-containing protein</fullName>
    </recommendedName>
</protein>
<evidence type="ECO:0000313" key="2">
    <source>
        <dbReference type="Proteomes" id="UP000078003"/>
    </source>
</evidence>
<evidence type="ECO:0008006" key="3">
    <source>
        <dbReference type="Google" id="ProtNLM"/>
    </source>
</evidence>
<accession>A0A1A9RC65</accession>
<evidence type="ECO:0000313" key="1">
    <source>
        <dbReference type="EMBL" id="OAM15517.1"/>
    </source>
</evidence>
<reference evidence="2" key="1">
    <citation type="submission" date="2016-05" db="EMBL/GenBank/DDBJ databases">
        <title>Draft genome of Corynebacterium afermentans subsp. afermentans LCDC 88199T.</title>
        <authorList>
            <person name="Bernier A.-M."/>
            <person name="Bernard K."/>
        </authorList>
    </citation>
    <scope>NUCLEOTIDE SEQUENCE [LARGE SCALE GENOMIC DNA]</scope>
    <source>
        <strain evidence="2">NML01-0328</strain>
    </source>
</reference>
<dbReference type="RefSeq" id="WP_064104785.1">
    <property type="nucleotide sequence ID" value="NZ_LXSF01000012.1"/>
</dbReference>
<dbReference type="EMBL" id="LXSF01000012">
    <property type="protein sequence ID" value="OAM15517.1"/>
    <property type="molecule type" value="Genomic_DNA"/>
</dbReference>
<dbReference type="AlphaFoldDB" id="A0A1A9RC65"/>
<proteinExistence type="predicted"/>
<gene>
    <name evidence="1" type="ORF">A7P85_10125</name>
</gene>
<name>A0A1A9RC65_EIKCO</name>